<dbReference type="Proteomes" id="UP000005481">
    <property type="component" value="Unassembled WGS sequence"/>
</dbReference>
<evidence type="ECO:0000313" key="2">
    <source>
        <dbReference type="EMBL" id="EHM39440.1"/>
    </source>
</evidence>
<accession>G9YII7</accession>
<feature type="region of interest" description="Disordered" evidence="1">
    <location>
        <begin position="1"/>
        <end position="31"/>
    </location>
</feature>
<evidence type="ECO:0000256" key="1">
    <source>
        <dbReference type="SAM" id="MobiDB-lite"/>
    </source>
</evidence>
<keyword evidence="3" id="KW-1185">Reference proteome</keyword>
<gene>
    <name evidence="2" type="ORF">HMPREF0080_01479</name>
</gene>
<dbReference type="HOGENOM" id="CLU_3003934_0_0_9"/>
<feature type="compositionally biased region" description="Basic residues" evidence="1">
    <location>
        <begin position="1"/>
        <end position="13"/>
    </location>
</feature>
<comment type="caution">
    <text evidence="2">The sequence shown here is derived from an EMBL/GenBank/DDBJ whole genome shotgun (WGS) entry which is preliminary data.</text>
</comment>
<dbReference type="STRING" id="861450.HMPREF0080_01479"/>
<protein>
    <submittedName>
        <fullName evidence="2">Uncharacterized protein</fullName>
    </submittedName>
</protein>
<reference evidence="2 3" key="1">
    <citation type="submission" date="2011-08" db="EMBL/GenBank/DDBJ databases">
        <authorList>
            <person name="Weinstock G."/>
            <person name="Sodergren E."/>
            <person name="Clifton S."/>
            <person name="Fulton L."/>
            <person name="Fulton B."/>
            <person name="Courtney L."/>
            <person name="Fronick C."/>
            <person name="Harrison M."/>
            <person name="Strong C."/>
            <person name="Farmer C."/>
            <person name="Delahaunty K."/>
            <person name="Markovic C."/>
            <person name="Hall O."/>
            <person name="Minx P."/>
            <person name="Tomlinson C."/>
            <person name="Mitreva M."/>
            <person name="Hou S."/>
            <person name="Chen J."/>
            <person name="Wollam A."/>
            <person name="Pepin K.H."/>
            <person name="Johnson M."/>
            <person name="Bhonagiri V."/>
            <person name="Zhang X."/>
            <person name="Suruliraj S."/>
            <person name="Warren W."/>
            <person name="Chinwalla A."/>
            <person name="Mardis E.R."/>
            <person name="Wilson R.K."/>
        </authorList>
    </citation>
    <scope>NUCLEOTIDE SEQUENCE [LARGE SCALE GENOMIC DNA]</scope>
    <source>
        <strain evidence="2 3">F0357</strain>
    </source>
</reference>
<dbReference type="AlphaFoldDB" id="G9YII7"/>
<organism evidence="2 3">
    <name type="scientific">Anaeroglobus geminatus F0357</name>
    <dbReference type="NCBI Taxonomy" id="861450"/>
    <lineage>
        <taxon>Bacteria</taxon>
        <taxon>Bacillati</taxon>
        <taxon>Bacillota</taxon>
        <taxon>Negativicutes</taxon>
        <taxon>Veillonellales</taxon>
        <taxon>Veillonellaceae</taxon>
        <taxon>Anaeroglobus</taxon>
    </lineage>
</organism>
<sequence length="56" mass="6485">MRRVGGKNNKNVRPRFTDGLPDISGYDRRRDPVKRHAGRHVFLLGYRRYGAAFNIG</sequence>
<dbReference type="EMBL" id="AGCJ01000066">
    <property type="protein sequence ID" value="EHM39440.1"/>
    <property type="molecule type" value="Genomic_DNA"/>
</dbReference>
<name>G9YII7_9FIRM</name>
<evidence type="ECO:0000313" key="3">
    <source>
        <dbReference type="Proteomes" id="UP000005481"/>
    </source>
</evidence>
<proteinExistence type="predicted"/>